<feature type="region of interest" description="Disordered" evidence="1">
    <location>
        <begin position="23"/>
        <end position="93"/>
    </location>
</feature>
<evidence type="ECO:0000313" key="2">
    <source>
        <dbReference type="EMBL" id="GHI35787.1"/>
    </source>
</evidence>
<dbReference type="Proteomes" id="UP001050808">
    <property type="component" value="Unassembled WGS sequence"/>
</dbReference>
<keyword evidence="3" id="KW-1185">Reference proteome</keyword>
<gene>
    <name evidence="2" type="ORF">Sviol_01950</name>
</gene>
<organism evidence="2 3">
    <name type="scientific">Streptomyces violascens</name>
    <dbReference type="NCBI Taxonomy" id="67381"/>
    <lineage>
        <taxon>Bacteria</taxon>
        <taxon>Bacillati</taxon>
        <taxon>Actinomycetota</taxon>
        <taxon>Actinomycetes</taxon>
        <taxon>Kitasatosporales</taxon>
        <taxon>Streptomycetaceae</taxon>
        <taxon>Streptomyces</taxon>
    </lineage>
</organism>
<sequence length="116" mass="12202">MPDPDVGAAEPFLQVRDAFHTEGAGIQKGAEMRDGGMGGGRIAARPGLMDPGVRGIGTGRQCQTAEGSRRQNARGEGGRSMTSLTHVRSLGSEDLPGFPVGKYSYCADREDKQPTP</sequence>
<accession>A0ABQ3QEZ0</accession>
<proteinExistence type="predicted"/>
<dbReference type="EMBL" id="BNDY01000001">
    <property type="protein sequence ID" value="GHI35787.1"/>
    <property type="molecule type" value="Genomic_DNA"/>
</dbReference>
<name>A0ABQ3QEZ0_9ACTN</name>
<evidence type="ECO:0000313" key="3">
    <source>
        <dbReference type="Proteomes" id="UP001050808"/>
    </source>
</evidence>
<reference evidence="2" key="1">
    <citation type="submission" date="2024-05" db="EMBL/GenBank/DDBJ databases">
        <title>Whole genome shotgun sequence of Streptomyces violascens NBRC 12920.</title>
        <authorList>
            <person name="Komaki H."/>
            <person name="Tamura T."/>
        </authorList>
    </citation>
    <scope>NUCLEOTIDE SEQUENCE</scope>
    <source>
        <strain evidence="2">NBRC 12920</strain>
    </source>
</reference>
<comment type="caution">
    <text evidence="2">The sequence shown here is derived from an EMBL/GenBank/DDBJ whole genome shotgun (WGS) entry which is preliminary data.</text>
</comment>
<evidence type="ECO:0000256" key="1">
    <source>
        <dbReference type="SAM" id="MobiDB-lite"/>
    </source>
</evidence>
<protein>
    <submittedName>
        <fullName evidence="2">Uncharacterized protein</fullName>
    </submittedName>
</protein>